<dbReference type="EMBL" id="QEEX01000001">
    <property type="protein sequence ID" value="PWB98561.1"/>
    <property type="molecule type" value="Genomic_DNA"/>
</dbReference>
<dbReference type="InterPro" id="IPR005673">
    <property type="entry name" value="ABC_phos-bd_PstS"/>
</dbReference>
<comment type="similarity">
    <text evidence="1 4">Belongs to the PstS family.</text>
</comment>
<dbReference type="RefSeq" id="WP_108518671.1">
    <property type="nucleotide sequence ID" value="NZ_CP026951.1"/>
</dbReference>
<reference evidence="7" key="1">
    <citation type="submission" date="2018-04" db="EMBL/GenBank/DDBJ databases">
        <authorList>
            <person name="Liu S."/>
            <person name="Wang Z."/>
            <person name="Li J."/>
        </authorList>
    </citation>
    <scope>NUCLEOTIDE SEQUENCE [LARGE SCALE GENOMIC DNA]</scope>
    <source>
        <strain evidence="7">S1194</strain>
    </source>
</reference>
<dbReference type="Proteomes" id="UP000244978">
    <property type="component" value="Unassembled WGS sequence"/>
</dbReference>
<organism evidence="6 7">
    <name type="scientific">Homoserinimonas hongtaonis</name>
    <dbReference type="NCBI Taxonomy" id="2079791"/>
    <lineage>
        <taxon>Bacteria</taxon>
        <taxon>Bacillati</taxon>
        <taxon>Actinomycetota</taxon>
        <taxon>Actinomycetes</taxon>
        <taxon>Micrococcales</taxon>
        <taxon>Microbacteriaceae</taxon>
        <taxon>Homoserinimonas</taxon>
    </lineage>
</organism>
<dbReference type="OrthoDB" id="9801510at2"/>
<dbReference type="PANTHER" id="PTHR42996:SF1">
    <property type="entry name" value="PHOSPHATE-BINDING PROTEIN PSTS"/>
    <property type="match status" value="1"/>
</dbReference>
<dbReference type="PIRSF" id="PIRSF002756">
    <property type="entry name" value="PstS"/>
    <property type="match status" value="1"/>
</dbReference>
<evidence type="ECO:0000256" key="3">
    <source>
        <dbReference type="ARBA" id="ARBA00022592"/>
    </source>
</evidence>
<sequence length="348" mass="35872">MIAATAMLASCAVNERATDVTGPYSGIIVGGGSSAQQAAQEAWTVGFQTTNSRATIEYDPAGSGAGREMFSAGGSAFAGSDRAFTVEEIATEPFDGCVPGTGIVELPAYISPIAIAFQLEGIETLNLDATTIAQIFSGEITQWNDKAIAQFNPGVTLPNSRITAIHRSDDSGVTENFTEYLSAAAPAAWPHKPSGEWPFDGGEAAQGTSGVVDSLRNGTGTIAYIDASRASDLGLVSVQVGDEFVPYSAEAAAAIVDASPIAPGRTEGDLAIEIDRTTTAAGVYPIVLISYVVGCQDYINDLEGTLVRGYFEYIVSDAGQQRAAESAGSAPISAELHKRAAAAAALID</sequence>
<accession>A0A2U1T3U3</accession>
<dbReference type="KEGG" id="salc:C2138_01525"/>
<protein>
    <recommendedName>
        <fullName evidence="4">Phosphate-binding protein</fullName>
    </recommendedName>
</protein>
<dbReference type="GO" id="GO:0042301">
    <property type="term" value="F:phosphate ion binding"/>
    <property type="evidence" value="ECO:0007669"/>
    <property type="project" value="InterPro"/>
</dbReference>
<dbReference type="AlphaFoldDB" id="A0A2U1T3U3"/>
<dbReference type="InterPro" id="IPR024370">
    <property type="entry name" value="PBP_domain"/>
</dbReference>
<dbReference type="Gene3D" id="3.40.190.10">
    <property type="entry name" value="Periplasmic binding protein-like II"/>
    <property type="match status" value="2"/>
</dbReference>
<proteinExistence type="inferred from homology"/>
<keyword evidence="3 4" id="KW-0592">Phosphate transport</keyword>
<feature type="domain" description="PBP" evidence="5">
    <location>
        <begin position="23"/>
        <end position="317"/>
    </location>
</feature>
<comment type="caution">
    <text evidence="6">The sequence shown here is derived from an EMBL/GenBank/DDBJ whole genome shotgun (WGS) entry which is preliminary data.</text>
</comment>
<evidence type="ECO:0000259" key="5">
    <source>
        <dbReference type="Pfam" id="PF12849"/>
    </source>
</evidence>
<name>A0A2U1T3U3_9MICO</name>
<dbReference type="Pfam" id="PF12849">
    <property type="entry name" value="PBP_like_2"/>
    <property type="match status" value="1"/>
</dbReference>
<evidence type="ECO:0000256" key="4">
    <source>
        <dbReference type="PIRNR" id="PIRNR002756"/>
    </source>
</evidence>
<evidence type="ECO:0000256" key="2">
    <source>
        <dbReference type="ARBA" id="ARBA00022448"/>
    </source>
</evidence>
<dbReference type="SUPFAM" id="SSF53850">
    <property type="entry name" value="Periplasmic binding protein-like II"/>
    <property type="match status" value="1"/>
</dbReference>
<evidence type="ECO:0000313" key="6">
    <source>
        <dbReference type="EMBL" id="PWB98561.1"/>
    </source>
</evidence>
<gene>
    <name evidence="6" type="ORF">DF220_10220</name>
</gene>
<dbReference type="CDD" id="cd13565">
    <property type="entry name" value="PBP2_PstS"/>
    <property type="match status" value="1"/>
</dbReference>
<keyword evidence="2 4" id="KW-0813">Transport</keyword>
<dbReference type="GO" id="GO:0043190">
    <property type="term" value="C:ATP-binding cassette (ABC) transporter complex"/>
    <property type="evidence" value="ECO:0007669"/>
    <property type="project" value="InterPro"/>
</dbReference>
<dbReference type="PANTHER" id="PTHR42996">
    <property type="entry name" value="PHOSPHATE-BINDING PROTEIN PSTS"/>
    <property type="match status" value="1"/>
</dbReference>
<dbReference type="InterPro" id="IPR050962">
    <property type="entry name" value="Phosphate-bind_PstS"/>
</dbReference>
<dbReference type="GO" id="GO:0035435">
    <property type="term" value="P:phosphate ion transmembrane transport"/>
    <property type="evidence" value="ECO:0007669"/>
    <property type="project" value="InterPro"/>
</dbReference>
<evidence type="ECO:0000256" key="1">
    <source>
        <dbReference type="ARBA" id="ARBA00008725"/>
    </source>
</evidence>
<evidence type="ECO:0000313" key="7">
    <source>
        <dbReference type="Proteomes" id="UP000244978"/>
    </source>
</evidence>
<keyword evidence="7" id="KW-1185">Reference proteome</keyword>